<keyword evidence="2" id="KW-0521">NADP</keyword>
<dbReference type="Pfam" id="PF00106">
    <property type="entry name" value="adh_short"/>
    <property type="match status" value="2"/>
</dbReference>
<evidence type="ECO:0000256" key="2">
    <source>
        <dbReference type="ARBA" id="ARBA00022857"/>
    </source>
</evidence>
<dbReference type="Proteomes" id="UP000490939">
    <property type="component" value="Unassembled WGS sequence"/>
</dbReference>
<evidence type="ECO:0000313" key="4">
    <source>
        <dbReference type="EMBL" id="KAE9962067.1"/>
    </source>
</evidence>
<evidence type="ECO:0000313" key="7">
    <source>
        <dbReference type="Proteomes" id="UP000433883"/>
    </source>
</evidence>
<evidence type="ECO:0000313" key="8">
    <source>
        <dbReference type="Proteomes" id="UP000447873"/>
    </source>
</evidence>
<evidence type="ECO:0008006" key="10">
    <source>
        <dbReference type="Google" id="ProtNLM"/>
    </source>
</evidence>
<protein>
    <recommendedName>
        <fullName evidence="10">NAD(P)-binding protein</fullName>
    </recommendedName>
</protein>
<evidence type="ECO:0000256" key="3">
    <source>
        <dbReference type="ARBA" id="ARBA00023002"/>
    </source>
</evidence>
<dbReference type="AlphaFoldDB" id="A0A8H3YKX0"/>
<dbReference type="PRINTS" id="PR00081">
    <property type="entry name" value="GDHRDH"/>
</dbReference>
<dbReference type="EMBL" id="WNWR01000377">
    <property type="protein sequence ID" value="KAE9980878.1"/>
    <property type="molecule type" value="Genomic_DNA"/>
</dbReference>
<evidence type="ECO:0000313" key="6">
    <source>
        <dbReference type="EMBL" id="KAE9980878.1"/>
    </source>
</evidence>
<dbReference type="Proteomes" id="UP000433883">
    <property type="component" value="Unassembled WGS sequence"/>
</dbReference>
<dbReference type="PANTHER" id="PTHR44229">
    <property type="entry name" value="15-HYDROXYPROSTAGLANDIN DEHYDROGENASE [NAD(+)]"/>
    <property type="match status" value="1"/>
</dbReference>
<organism evidence="4 7">
    <name type="scientific">Venturia inaequalis</name>
    <name type="common">Apple scab fungus</name>
    <dbReference type="NCBI Taxonomy" id="5025"/>
    <lineage>
        <taxon>Eukaryota</taxon>
        <taxon>Fungi</taxon>
        <taxon>Dikarya</taxon>
        <taxon>Ascomycota</taxon>
        <taxon>Pezizomycotina</taxon>
        <taxon>Dothideomycetes</taxon>
        <taxon>Pleosporomycetidae</taxon>
        <taxon>Venturiales</taxon>
        <taxon>Venturiaceae</taxon>
        <taxon>Venturia</taxon>
    </lineage>
</organism>
<proteinExistence type="inferred from homology"/>
<dbReference type="PANTHER" id="PTHR44229:SF4">
    <property type="entry name" value="15-HYDROXYPROSTAGLANDIN DEHYDROGENASE [NAD(+)]"/>
    <property type="match status" value="1"/>
</dbReference>
<dbReference type="InterPro" id="IPR036291">
    <property type="entry name" value="NAD(P)-bd_dom_sf"/>
</dbReference>
<name>A0A8H3YKX0_VENIN</name>
<reference evidence="4 7" key="1">
    <citation type="submission" date="2019-11" db="EMBL/GenBank/DDBJ databases">
        <title>Venturia inaequalis Genome Resource.</title>
        <authorList>
            <person name="Lichtner F.J."/>
        </authorList>
    </citation>
    <scope>NUCLEOTIDE SEQUENCE [LARGE SCALE GENOMIC DNA]</scope>
    <source>
        <strain evidence="5 8">120213</strain>
        <strain evidence="4">Bline_iso_100314</strain>
        <strain evidence="6 9">DMI_063113</strain>
    </source>
</reference>
<dbReference type="EMBL" id="WNWS01000644">
    <property type="protein sequence ID" value="KAE9964862.1"/>
    <property type="molecule type" value="Genomic_DNA"/>
</dbReference>
<evidence type="ECO:0000313" key="5">
    <source>
        <dbReference type="EMBL" id="KAE9964862.1"/>
    </source>
</evidence>
<dbReference type="Gene3D" id="3.40.50.720">
    <property type="entry name" value="NAD(P)-binding Rossmann-like Domain"/>
    <property type="match status" value="2"/>
</dbReference>
<dbReference type="PROSITE" id="PS00061">
    <property type="entry name" value="ADH_SHORT"/>
    <property type="match status" value="1"/>
</dbReference>
<dbReference type="InterPro" id="IPR020904">
    <property type="entry name" value="Sc_DH/Rdtase_CS"/>
</dbReference>
<evidence type="ECO:0000256" key="1">
    <source>
        <dbReference type="ARBA" id="ARBA00006484"/>
    </source>
</evidence>
<dbReference type="GO" id="GO:0005737">
    <property type="term" value="C:cytoplasm"/>
    <property type="evidence" value="ECO:0007669"/>
    <property type="project" value="TreeGrafter"/>
</dbReference>
<gene>
    <name evidence="4" type="ORF">BLS_000888</name>
    <name evidence="6" type="ORF">EG327_006423</name>
    <name evidence="5" type="ORF">EG328_010140</name>
</gene>
<dbReference type="Proteomes" id="UP000447873">
    <property type="component" value="Unassembled WGS sequence"/>
</dbReference>
<accession>A0A8H3YKX0</accession>
<dbReference type="InterPro" id="IPR002347">
    <property type="entry name" value="SDR_fam"/>
</dbReference>
<keyword evidence="3" id="KW-0560">Oxidoreductase</keyword>
<dbReference type="SUPFAM" id="SSF51735">
    <property type="entry name" value="NAD(P)-binding Rossmann-fold domains"/>
    <property type="match status" value="2"/>
</dbReference>
<keyword evidence="9" id="KW-1185">Reference proteome</keyword>
<comment type="caution">
    <text evidence="4">The sequence shown here is derived from an EMBL/GenBank/DDBJ whole genome shotgun (WGS) entry which is preliminary data.</text>
</comment>
<dbReference type="PRINTS" id="PR00080">
    <property type="entry name" value="SDRFAMILY"/>
</dbReference>
<dbReference type="GO" id="GO:0016616">
    <property type="term" value="F:oxidoreductase activity, acting on the CH-OH group of donors, NAD or NADP as acceptor"/>
    <property type="evidence" value="ECO:0007669"/>
    <property type="project" value="TreeGrafter"/>
</dbReference>
<sequence length="664" mass="71714">MGSAINADTPAWIKPYDLKDKIAIVTGAGSGINLATAKLLLQAGTSVVLADLRLRPEAEELITQYPHPPSSDKADKKPSAVFIKTDVVDWAQLRTLFDGAVQTFGRVDIVVNGAGLFEPPSSSFWFNPDHSTLAVDSADCNPGVYQTFAVNTMSPIRLAQIAVDYWSQNKIEGNLLWLASAGGYVHLMQCPFYFASKAAIVSFVKSTGRLRSALGIRNSAVTPGMAHTPMTQQEYCKNRLLPTDVGLTPQIIAEQMIQVLTAPEYGDGNIVELTPVGTCAADTQCQVREVPLELLYPPVVGNHLGEEDTVFVEQLKAKGMREMAVERKRRGPLDPEEPGKKTNFSEKYDVSSLKNKAALITGGATGIGQGIAIALAEAGVFVTVADINTTEAESTIRKITGAGHKAQFIHCDVSSWEDLISAFKSAVDFSPEKTLDIVIPAAGISIPGLENWLHEAKENENGDPEPRSMKVLDINLDAVFNTAHLAMYYFKKHPGPANSEKQIIFVASMGGYTSMTGVLDYCTSKWAVRGLFRALRGARWIMGDQGPPLRCNLIAPTYVRTPMTKPYWSRMEKFGVKMAEVSDCTDVLMRMAADENVIGRAAAIAGDKSSFDLCDDAEGLDAGREVGLSVSENRFGYTAPAKVAPPAAVVKQEVPMDEVSTSAA</sequence>
<comment type="similarity">
    <text evidence="1">Belongs to the short-chain dehydrogenases/reductases (SDR) family.</text>
</comment>
<evidence type="ECO:0000313" key="9">
    <source>
        <dbReference type="Proteomes" id="UP000490939"/>
    </source>
</evidence>
<dbReference type="EMBL" id="WNWQ01001181">
    <property type="protein sequence ID" value="KAE9962067.1"/>
    <property type="molecule type" value="Genomic_DNA"/>
</dbReference>